<dbReference type="SUPFAM" id="SSF52540">
    <property type="entry name" value="P-loop containing nucleoside triphosphate hydrolases"/>
    <property type="match status" value="1"/>
</dbReference>
<feature type="compositionally biased region" description="Low complexity" evidence="1">
    <location>
        <begin position="276"/>
        <end position="285"/>
    </location>
</feature>
<comment type="caution">
    <text evidence="2">The sequence shown here is derived from an EMBL/GenBank/DDBJ whole genome shotgun (WGS) entry which is preliminary data.</text>
</comment>
<organism evidence="2 3">
    <name type="scientific">Streptomyces mobaraensis (strain ATCC 29032 / DSM 40847 / JCM 4168 / NBRC 13819 / NCIMB 11159 / IPCR 16-22)</name>
    <dbReference type="NCBI Taxonomy" id="1223523"/>
    <lineage>
        <taxon>Bacteria</taxon>
        <taxon>Bacillati</taxon>
        <taxon>Actinomycetota</taxon>
        <taxon>Actinomycetes</taxon>
        <taxon>Kitasatosporales</taxon>
        <taxon>Streptomycetaceae</taxon>
        <taxon>Streptomyces</taxon>
    </lineage>
</organism>
<sequence>MDAAWATGGGGARVRDLRGAVPAAVELRCRAGDLLVVSGLPGAGKSTLIRRVVPALDGRGEPVRGVDSQDSRARLERRLRGLPVRLPYGVYRPAARLAHYARLWRALRSGASLVVHDCGQRGWVRRLLAREARRRGTALHVLLLAVEPGTALAGQRARGRTVSRAAFGRHRRAMERLVAAAVAGRPPAGATSVLLLDRPAATALRTITFAETPGGPDGAGAPAAPAVPKTSSGPPAPSAPAVPAAPGSPAVPPAPGAPGRPAPGTPPVPGAPPVPLARRPARPVAVPLPPPDGEPAVKVRVRARRDRGENG</sequence>
<gene>
    <name evidence="2" type="ORF">H340_22581</name>
</gene>
<dbReference type="STRING" id="1223523.H340_22581"/>
<reference evidence="2 3" key="1">
    <citation type="journal article" date="2013" name="Genome Announc.">
        <title>Whole-Genome Shotgun Assembly and Analysis of the Genome of Streptomyces mobaraensis DSM 40847, a Strain for Industrial Production of Microbial Transglutaminase.</title>
        <authorList>
            <person name="Yang H."/>
            <person name="He T."/>
            <person name="Wu W."/>
            <person name="Zhu W."/>
            <person name="Lu B."/>
            <person name="Sun W."/>
        </authorList>
    </citation>
    <scope>NUCLEOTIDE SEQUENCE [LARGE SCALE GENOMIC DNA]</scope>
    <source>
        <strain evidence="2 3">DSM 40847</strain>
    </source>
</reference>
<dbReference type="InterPro" id="IPR027417">
    <property type="entry name" value="P-loop_NTPase"/>
</dbReference>
<name>M3C2L6_STRM1</name>
<dbReference type="PATRIC" id="fig|1223523.3.peg.4598"/>
<dbReference type="EMBL" id="AORZ01000085">
    <property type="protein sequence ID" value="EME98235.1"/>
    <property type="molecule type" value="Genomic_DNA"/>
</dbReference>
<feature type="compositionally biased region" description="Pro residues" evidence="1">
    <location>
        <begin position="249"/>
        <end position="275"/>
    </location>
</feature>
<protein>
    <submittedName>
        <fullName evidence="2">ATP/GTP-binding protein</fullName>
    </submittedName>
</protein>
<proteinExistence type="predicted"/>
<feature type="region of interest" description="Disordered" evidence="1">
    <location>
        <begin position="210"/>
        <end position="311"/>
    </location>
</feature>
<dbReference type="RefSeq" id="WP_004949852.1">
    <property type="nucleotide sequence ID" value="NZ_AORZ01000085.1"/>
</dbReference>
<feature type="compositionally biased region" description="Low complexity" evidence="1">
    <location>
        <begin position="219"/>
        <end position="233"/>
    </location>
</feature>
<evidence type="ECO:0000313" key="2">
    <source>
        <dbReference type="EMBL" id="EME98235.1"/>
    </source>
</evidence>
<dbReference type="eggNOG" id="COG0645">
    <property type="taxonomic scope" value="Bacteria"/>
</dbReference>
<dbReference type="AlphaFoldDB" id="M3C2L6"/>
<dbReference type="Gene3D" id="3.40.50.300">
    <property type="entry name" value="P-loop containing nucleotide triphosphate hydrolases"/>
    <property type="match status" value="1"/>
</dbReference>
<evidence type="ECO:0000256" key="1">
    <source>
        <dbReference type="SAM" id="MobiDB-lite"/>
    </source>
</evidence>
<evidence type="ECO:0000313" key="3">
    <source>
        <dbReference type="Proteomes" id="UP000011740"/>
    </source>
</evidence>
<dbReference type="Pfam" id="PF13671">
    <property type="entry name" value="AAA_33"/>
    <property type="match status" value="1"/>
</dbReference>
<dbReference type="Proteomes" id="UP000011740">
    <property type="component" value="Unassembled WGS sequence"/>
</dbReference>
<accession>M3C2L6</accession>